<keyword evidence="6 7" id="KW-1015">Disulfide bond</keyword>
<keyword evidence="13" id="KW-1185">Reference proteome</keyword>
<dbReference type="SUPFAM" id="SSF81321">
    <property type="entry name" value="Family A G protein-coupled receptor-like"/>
    <property type="match status" value="1"/>
</dbReference>
<dbReference type="GO" id="GO:0016192">
    <property type="term" value="P:vesicle-mediated transport"/>
    <property type="evidence" value="ECO:0007669"/>
    <property type="project" value="UniProtKB-ARBA"/>
</dbReference>
<dbReference type="CDD" id="cd00112">
    <property type="entry name" value="LDLa"/>
    <property type="match status" value="2"/>
</dbReference>
<dbReference type="Gene3D" id="4.10.400.10">
    <property type="entry name" value="Low-density Lipoprotein Receptor"/>
    <property type="match status" value="2"/>
</dbReference>
<dbReference type="PRINTS" id="PR00261">
    <property type="entry name" value="LDLRECEPTOR"/>
</dbReference>
<dbReference type="PROSITE" id="PS50026">
    <property type="entry name" value="EGF_3"/>
    <property type="match status" value="3"/>
</dbReference>
<reference evidence="11" key="1">
    <citation type="submission" date="2021-02" db="EMBL/GenBank/DDBJ databases">
        <authorList>
            <person name="Nowell W R."/>
        </authorList>
    </citation>
    <scope>NUCLEOTIDE SEQUENCE</scope>
</reference>
<keyword evidence="5 9" id="KW-0472">Membrane</keyword>
<dbReference type="InterPro" id="IPR000742">
    <property type="entry name" value="EGF"/>
</dbReference>
<dbReference type="EMBL" id="CAJOBC010003525">
    <property type="protein sequence ID" value="CAF3788308.1"/>
    <property type="molecule type" value="Genomic_DNA"/>
</dbReference>
<dbReference type="InterPro" id="IPR036055">
    <property type="entry name" value="LDL_receptor-like_sf"/>
</dbReference>
<dbReference type="SMART" id="SM00192">
    <property type="entry name" value="LDLa"/>
    <property type="match status" value="5"/>
</dbReference>
<evidence type="ECO:0000256" key="6">
    <source>
        <dbReference type="ARBA" id="ARBA00023157"/>
    </source>
</evidence>
<evidence type="ECO:0000313" key="13">
    <source>
        <dbReference type="Proteomes" id="UP000663829"/>
    </source>
</evidence>
<feature type="transmembrane region" description="Helical" evidence="9">
    <location>
        <begin position="1155"/>
        <end position="1181"/>
    </location>
</feature>
<dbReference type="PANTHER" id="PTHR24270">
    <property type="entry name" value="LOW-DENSITY LIPOPROTEIN RECEPTOR-RELATED"/>
    <property type="match status" value="1"/>
</dbReference>
<accession>A0A814HVW5</accession>
<feature type="domain" description="EGF-like" evidence="10">
    <location>
        <begin position="726"/>
        <end position="765"/>
    </location>
</feature>
<dbReference type="SUPFAM" id="SSF57424">
    <property type="entry name" value="LDL receptor-like module"/>
    <property type="match status" value="3"/>
</dbReference>
<evidence type="ECO:0000313" key="12">
    <source>
        <dbReference type="EMBL" id="CAF3788308.1"/>
    </source>
</evidence>
<dbReference type="Gene3D" id="2.10.25.10">
    <property type="entry name" value="Laminin"/>
    <property type="match status" value="2"/>
</dbReference>
<keyword evidence="4 9" id="KW-1133">Transmembrane helix</keyword>
<keyword evidence="3" id="KW-0677">Repeat</keyword>
<evidence type="ECO:0000256" key="5">
    <source>
        <dbReference type="ARBA" id="ARBA00023136"/>
    </source>
</evidence>
<feature type="disulfide bond" evidence="8">
    <location>
        <begin position="549"/>
        <end position="564"/>
    </location>
</feature>
<dbReference type="Proteomes" id="UP000681722">
    <property type="component" value="Unassembled WGS sequence"/>
</dbReference>
<keyword evidence="2 9" id="KW-0812">Transmembrane</keyword>
<comment type="caution">
    <text evidence="11">The sequence shown here is derived from an EMBL/GenBank/DDBJ whole genome shotgun (WGS) entry which is preliminary data.</text>
</comment>
<feature type="transmembrane region" description="Helical" evidence="9">
    <location>
        <begin position="1193"/>
        <end position="1211"/>
    </location>
</feature>
<dbReference type="InterPro" id="IPR002172">
    <property type="entry name" value="LDrepeatLR_classA_rpt"/>
</dbReference>
<feature type="disulfide bond" evidence="7">
    <location>
        <begin position="776"/>
        <end position="793"/>
    </location>
</feature>
<comment type="caution">
    <text evidence="7">Lacks conserved residue(s) required for the propagation of feature annotation.</text>
</comment>
<protein>
    <recommendedName>
        <fullName evidence="10">EGF-like domain-containing protein</fullName>
    </recommendedName>
</protein>
<dbReference type="PROSITE" id="PS01186">
    <property type="entry name" value="EGF_2"/>
    <property type="match status" value="1"/>
</dbReference>
<evidence type="ECO:0000256" key="9">
    <source>
        <dbReference type="SAM" id="Phobius"/>
    </source>
</evidence>
<feature type="domain" description="EGF-like" evidence="10">
    <location>
        <begin position="767"/>
        <end position="805"/>
    </location>
</feature>
<evidence type="ECO:0000256" key="1">
    <source>
        <dbReference type="ARBA" id="ARBA00004167"/>
    </source>
</evidence>
<dbReference type="GO" id="GO:0005886">
    <property type="term" value="C:plasma membrane"/>
    <property type="evidence" value="ECO:0007669"/>
    <property type="project" value="TreeGrafter"/>
</dbReference>
<feature type="disulfide bond" evidence="7">
    <location>
        <begin position="795"/>
        <end position="804"/>
    </location>
</feature>
<name>A0A814HVW5_9BILA</name>
<keyword evidence="7" id="KW-0245">EGF-like domain</keyword>
<organism evidence="11 13">
    <name type="scientific">Didymodactylos carnosus</name>
    <dbReference type="NCBI Taxonomy" id="1234261"/>
    <lineage>
        <taxon>Eukaryota</taxon>
        <taxon>Metazoa</taxon>
        <taxon>Spiralia</taxon>
        <taxon>Gnathifera</taxon>
        <taxon>Rotifera</taxon>
        <taxon>Eurotatoria</taxon>
        <taxon>Bdelloidea</taxon>
        <taxon>Philodinida</taxon>
        <taxon>Philodinidae</taxon>
        <taxon>Didymodactylos</taxon>
    </lineage>
</organism>
<dbReference type="SMART" id="SM00181">
    <property type="entry name" value="EGF"/>
    <property type="match status" value="3"/>
</dbReference>
<evidence type="ECO:0000256" key="4">
    <source>
        <dbReference type="ARBA" id="ARBA00022989"/>
    </source>
</evidence>
<gene>
    <name evidence="11" type="ORF">GPM918_LOCUS14561</name>
    <name evidence="12" type="ORF">SRO942_LOCUS14561</name>
</gene>
<dbReference type="SUPFAM" id="SSF57196">
    <property type="entry name" value="EGF/Laminin"/>
    <property type="match status" value="1"/>
</dbReference>
<feature type="disulfide bond" evidence="8">
    <location>
        <begin position="537"/>
        <end position="555"/>
    </location>
</feature>
<feature type="disulfide bond" evidence="7">
    <location>
        <begin position="755"/>
        <end position="764"/>
    </location>
</feature>
<dbReference type="Gene3D" id="1.20.1070.10">
    <property type="entry name" value="Rhodopsin 7-helix transmembrane proteins"/>
    <property type="match status" value="1"/>
</dbReference>
<feature type="transmembrane region" description="Helical" evidence="9">
    <location>
        <begin position="1113"/>
        <end position="1135"/>
    </location>
</feature>
<evidence type="ECO:0000256" key="2">
    <source>
        <dbReference type="ARBA" id="ARBA00022692"/>
    </source>
</evidence>
<feature type="disulfide bond" evidence="8">
    <location>
        <begin position="59"/>
        <end position="77"/>
    </location>
</feature>
<sequence>MRTSPLTCFTECIDIRMKTICLDWRDVCDGKIDCLDAQDEYSCLELEKHQCNNETEYRCRLGTCVPKRFTFDFVLDCTDGSDEQLVTNAPLFGTYCALNQSVTCEEYHCGWNSFSCGDGQCTRFPLMYRKCWNYRDLIYFINMSDTTDNDRCNDYMMCALFGHDHYYNSPIDCDYDQCDILLESHCSETVLYPPHNAFAYPSIRLKYIVKRHMMNWKENITPAYICYDEILCHESFTSTFFFGNLSCNLFEEFGLAHRIYARSDWNYRLRDIEKLFSVCSTNNNCSNDNQKRLFSCTNAHNSSCIPKERLLDFSIDCPNQNGESSLLNTCKMNLSSRFRCFSTDNCIPRKFLVGGFPHCPDESDEIYFKIRCYERDDLGCQWIRDTIKNAYNFVFRKVCDGIIDITIGNMTDESDCELLPCETSFTRSHHQAILPCNADEYYCIRNDYDNLTCYNSKLAAVGVNNCLGNIDERAFGFCREKYQSSDTPGRFHCRNSTTCLTPIELCDGVKHCDHGDAEELLCNWLQKYKVPPRYFVCKNGDMILQTYRCDFEFDCDEGEDEWFCDVSDEVIQTIYGAVMRPESSMLYFNPYPVLDTSTIMNVVSTELKSIVETESFDTPVTLFKPRTVIRLVFYLINNSTDEEGEFVIHSEQITHMPYSYSTNKYFLYLLYLRKTPTKDNYYVRTDAFLLTTSNVMFIATWYHRLVFPFLPIRRLALKLVLQEEHSNELCERRAKCLHGTCVPFQNLHDKYFCKCNTGWSGLYCDQVDNVCKKDICALNAFCINQLTTTRPICICPLGQTGPTCCVRDLQCEVNPCYNGGTCIPLDSRSSKENTFVCVCQKEFTGSQCQQPCKKMNIYFNQTLTDAVVNSIPVVAIHFVSVSHTPVGQEDQTPVMKQYYRFIFTDVHVGTYMPTIYYDVIGKIDASFIQIFEDTQNSYGKCYLVALYNDTKKQINSLNTSVIEQNRCPYINECFNDSVVNSFQLNRAKYYQLPCQENRKLVFMCLCDRTHSTECFLFGHNKGQCTGVNYCINDGLYCYYGSLCQFTTSDYMLSIDSLIGPDIRTNVTTLKQQLSIVKVYLGLSIVLIIIGSILNLLSFMTFCQRKTREVGCGIYLLCSSVINQISLCIYFSKFLYLLQIQMFNKRNIYACVILEYLIRVLPSVCDYINAFVTVECAYTLGIRGTIFQKQRTKRVAKILIILLFAVHMSSWIHEPLNRQLLEDPRINGGRAWCVLNLNGNRLLRVYNSALTIAHYMIPFILNLTSALIILISTSRKKSDARHLKYTTVLKNQLSEHKDLLISPIILLLLALPRLIFTFAFSCIHQNAWQKYFLLFGYLLSFVPQTATFLMLVLTSQLYKQEFCKFVKRQIKRRDRQQ</sequence>
<proteinExistence type="predicted"/>
<feature type="domain" description="EGF-like" evidence="10">
    <location>
        <begin position="807"/>
        <end position="849"/>
    </location>
</feature>
<dbReference type="EMBL" id="CAJNOQ010003525">
    <property type="protein sequence ID" value="CAF1016772.1"/>
    <property type="molecule type" value="Genomic_DNA"/>
</dbReference>
<dbReference type="OrthoDB" id="8188793at2759"/>
<dbReference type="PROSITE" id="PS50068">
    <property type="entry name" value="LDLRA_2"/>
    <property type="match status" value="4"/>
</dbReference>
<feature type="transmembrane region" description="Helical" evidence="9">
    <location>
        <begin position="1078"/>
        <end position="1101"/>
    </location>
</feature>
<evidence type="ECO:0000259" key="10">
    <source>
        <dbReference type="PROSITE" id="PS50026"/>
    </source>
</evidence>
<dbReference type="Proteomes" id="UP000663829">
    <property type="component" value="Unassembled WGS sequence"/>
</dbReference>
<feature type="transmembrane region" description="Helical" evidence="9">
    <location>
        <begin position="1251"/>
        <end position="1270"/>
    </location>
</feature>
<dbReference type="InterPro" id="IPR050685">
    <property type="entry name" value="LDLR"/>
</dbReference>
<feature type="disulfide bond" evidence="7">
    <location>
        <begin position="839"/>
        <end position="848"/>
    </location>
</feature>
<evidence type="ECO:0000313" key="11">
    <source>
        <dbReference type="EMBL" id="CAF1016772.1"/>
    </source>
</evidence>
<evidence type="ECO:0000256" key="8">
    <source>
        <dbReference type="PROSITE-ProRule" id="PRU00124"/>
    </source>
</evidence>
<feature type="disulfide bond" evidence="7">
    <location>
        <begin position="736"/>
        <end position="753"/>
    </location>
</feature>
<evidence type="ECO:0000256" key="7">
    <source>
        <dbReference type="PROSITE-ProRule" id="PRU00076"/>
    </source>
</evidence>
<comment type="subcellular location">
    <subcellularLocation>
        <location evidence="1">Membrane</location>
        <topology evidence="1">Single-pass membrane protein</topology>
    </subcellularLocation>
</comment>
<feature type="transmembrane region" description="Helical" evidence="9">
    <location>
        <begin position="1331"/>
        <end position="1357"/>
    </location>
</feature>
<dbReference type="Pfam" id="PF00008">
    <property type="entry name" value="EGF"/>
    <property type="match status" value="1"/>
</dbReference>
<dbReference type="CDD" id="cd00054">
    <property type="entry name" value="EGF_CA"/>
    <property type="match status" value="1"/>
</dbReference>
<dbReference type="PROSITE" id="PS00022">
    <property type="entry name" value="EGF_1"/>
    <property type="match status" value="3"/>
</dbReference>
<evidence type="ECO:0000256" key="3">
    <source>
        <dbReference type="ARBA" id="ARBA00022737"/>
    </source>
</evidence>
<feature type="transmembrane region" description="Helical" evidence="9">
    <location>
        <begin position="1298"/>
        <end position="1319"/>
    </location>
</feature>
<dbReference type="Pfam" id="PF00057">
    <property type="entry name" value="Ldl_recept_a"/>
    <property type="match status" value="1"/>
</dbReference>